<accession>A0A8K2AN94</accession>
<feature type="region of interest" description="Disordered" evidence="1">
    <location>
        <begin position="38"/>
        <end position="71"/>
    </location>
</feature>
<organism evidence="3 4">
    <name type="scientific">Petrachloros mirabilis ULC683</name>
    <dbReference type="NCBI Taxonomy" id="2781853"/>
    <lineage>
        <taxon>Bacteria</taxon>
        <taxon>Bacillati</taxon>
        <taxon>Cyanobacteriota</taxon>
        <taxon>Cyanophyceae</taxon>
        <taxon>Synechococcales</taxon>
        <taxon>Petrachlorosaceae</taxon>
        <taxon>Petrachloros</taxon>
        <taxon>Petrachloros mirabilis</taxon>
    </lineage>
</organism>
<keyword evidence="4" id="KW-1185">Reference proteome</keyword>
<dbReference type="AlphaFoldDB" id="A0A8K2AN94"/>
<sequence>MSNQSDRFLGGFAAGTLFGSIAGAFLGTWLATKLNEQTQAPTLDNSNGESLPRKSRRVTLRDSKELSMEEARQGLEEKIAQLNDAIDQAREQLSQVNGTTPESHHS</sequence>
<reference evidence="3" key="1">
    <citation type="submission" date="2019-12" db="EMBL/GenBank/DDBJ databases">
        <title>High-Quality draft genome sequences of three cyanobacteria isolated from the limestone walls of the Old Cathedral of Coimbra.</title>
        <authorList>
            <person name="Tiago I."/>
            <person name="Soares F."/>
            <person name="Portugal A."/>
        </authorList>
    </citation>
    <scope>NUCLEOTIDE SEQUENCE [LARGE SCALE GENOMIC DNA]</scope>
    <source>
        <strain evidence="3">C</strain>
    </source>
</reference>
<dbReference type="EMBL" id="WVIC01000001">
    <property type="protein sequence ID" value="NCJ05043.1"/>
    <property type="molecule type" value="Genomic_DNA"/>
</dbReference>
<protein>
    <recommendedName>
        <fullName evidence="5">Gas vesicle protein</fullName>
    </recommendedName>
</protein>
<feature type="transmembrane region" description="Helical" evidence="2">
    <location>
        <begin position="12"/>
        <end position="31"/>
    </location>
</feature>
<keyword evidence="2" id="KW-0812">Transmembrane</keyword>
<feature type="compositionally biased region" description="Polar residues" evidence="1">
    <location>
        <begin position="38"/>
        <end position="49"/>
    </location>
</feature>
<evidence type="ECO:0000256" key="2">
    <source>
        <dbReference type="SAM" id="Phobius"/>
    </source>
</evidence>
<name>A0A8K2AN94_9CYAN</name>
<comment type="caution">
    <text evidence="3">The sequence shown here is derived from an EMBL/GenBank/DDBJ whole genome shotgun (WGS) entry which is preliminary data.</text>
</comment>
<dbReference type="RefSeq" id="WP_161823513.1">
    <property type="nucleotide sequence ID" value="NZ_WVIC01000001.1"/>
</dbReference>
<dbReference type="Proteomes" id="UP000607397">
    <property type="component" value="Unassembled WGS sequence"/>
</dbReference>
<proteinExistence type="predicted"/>
<keyword evidence="2" id="KW-1133">Transmembrane helix</keyword>
<evidence type="ECO:0000256" key="1">
    <source>
        <dbReference type="SAM" id="MobiDB-lite"/>
    </source>
</evidence>
<evidence type="ECO:0000313" key="4">
    <source>
        <dbReference type="Proteomes" id="UP000607397"/>
    </source>
</evidence>
<keyword evidence="2" id="KW-0472">Membrane</keyword>
<feature type="compositionally biased region" description="Basic and acidic residues" evidence="1">
    <location>
        <begin position="59"/>
        <end position="71"/>
    </location>
</feature>
<evidence type="ECO:0008006" key="5">
    <source>
        <dbReference type="Google" id="ProtNLM"/>
    </source>
</evidence>
<gene>
    <name evidence="3" type="ORF">GS597_00610</name>
</gene>
<evidence type="ECO:0000313" key="3">
    <source>
        <dbReference type="EMBL" id="NCJ05043.1"/>
    </source>
</evidence>